<keyword evidence="3 7" id="KW-1003">Cell membrane</keyword>
<evidence type="ECO:0000256" key="6">
    <source>
        <dbReference type="ARBA" id="ARBA00023136"/>
    </source>
</evidence>
<feature type="transmembrane region" description="Helical" evidence="7">
    <location>
        <begin position="71"/>
        <end position="96"/>
    </location>
</feature>
<feature type="transmembrane region" description="Helical" evidence="7">
    <location>
        <begin position="186"/>
        <end position="207"/>
    </location>
</feature>
<protein>
    <submittedName>
        <fullName evidence="8">Type III secretion system export apparatus subunit SctT</fullName>
    </submittedName>
</protein>
<dbReference type="InterPro" id="IPR006304">
    <property type="entry name" value="T3SS_SpaR/YscT"/>
</dbReference>
<proteinExistence type="inferred from homology"/>
<dbReference type="EMBL" id="CP158294">
    <property type="protein sequence ID" value="XBV47569.1"/>
    <property type="molecule type" value="Genomic_DNA"/>
</dbReference>
<dbReference type="PANTHER" id="PTHR30065:SF1">
    <property type="entry name" value="SURFACE PRESENTATION OF ANTIGENS PROTEIN SPAR"/>
    <property type="match status" value="1"/>
</dbReference>
<dbReference type="Pfam" id="PF01311">
    <property type="entry name" value="Bac_export_1"/>
    <property type="match status" value="1"/>
</dbReference>
<evidence type="ECO:0000256" key="2">
    <source>
        <dbReference type="ARBA" id="ARBA00009772"/>
    </source>
</evidence>
<sequence length="254" mass="28141">MAEGFQLFSEFHYWIYGVVLSSARLFPAFLLFPFFSNSVVTDFSKYPIVFIVGAVLWPYSGEFIGSIEPILYIGLLVKELITGLIIAMFICLPIWVMHAAGSYIDNQRGATLSSSLSPLSGVDSSELANLFNIFAAALILESGGLVIWLDMVTRSYVFWPPDVLTIPSLEEITGYITIMMLQAIRLSAPVITMFLVAEVLLGLLARYTPQLNAFALAMTVKSMIGFGILTLYFSPYLPAEIIKLLTYLSIDTLK</sequence>
<feature type="transmembrane region" description="Helical" evidence="7">
    <location>
        <begin position="127"/>
        <end position="149"/>
    </location>
</feature>
<name>A0AAU7U3K4_9GAMM</name>
<accession>A0AAU7U3K4</accession>
<keyword evidence="5 7" id="KW-1133">Transmembrane helix</keyword>
<evidence type="ECO:0000256" key="1">
    <source>
        <dbReference type="ARBA" id="ARBA00004651"/>
    </source>
</evidence>
<evidence type="ECO:0000313" key="8">
    <source>
        <dbReference type="EMBL" id="XBV47569.1"/>
    </source>
</evidence>
<dbReference type="NCBIfam" id="TIGR01401">
    <property type="entry name" value="fliR_like_III"/>
    <property type="match status" value="1"/>
</dbReference>
<keyword evidence="4 7" id="KW-0812">Transmembrane</keyword>
<evidence type="ECO:0000256" key="4">
    <source>
        <dbReference type="ARBA" id="ARBA00022692"/>
    </source>
</evidence>
<feature type="transmembrane region" description="Helical" evidence="7">
    <location>
        <begin position="12"/>
        <end position="34"/>
    </location>
</feature>
<keyword evidence="8" id="KW-0614">Plasmid</keyword>
<dbReference type="InterPro" id="IPR002010">
    <property type="entry name" value="T3SS_IM_R"/>
</dbReference>
<reference evidence="8" key="1">
    <citation type="submission" date="2024-06" db="EMBL/GenBank/DDBJ databases">
        <title>Multiomics insights into the TNT degradation mechanism by Pantoea sp. BJ2 isolated from an ammunition destruction site.</title>
        <authorList>
            <person name="Luo J."/>
        </authorList>
    </citation>
    <scope>NUCLEOTIDE SEQUENCE</scope>
    <source>
        <strain evidence="8">BJ2</strain>
        <plasmid evidence="8">plasmindB</plasmid>
    </source>
</reference>
<dbReference type="GO" id="GO:0006605">
    <property type="term" value="P:protein targeting"/>
    <property type="evidence" value="ECO:0007669"/>
    <property type="project" value="UniProtKB-UniRule"/>
</dbReference>
<feature type="transmembrane region" description="Helical" evidence="7">
    <location>
        <begin position="213"/>
        <end position="233"/>
    </location>
</feature>
<evidence type="ECO:0000256" key="7">
    <source>
        <dbReference type="RuleBase" id="RU362072"/>
    </source>
</evidence>
<dbReference type="RefSeq" id="WP_350262613.1">
    <property type="nucleotide sequence ID" value="NZ_CP158294.1"/>
</dbReference>
<comment type="similarity">
    <text evidence="2 7">Belongs to the FliR/MopE/SpaR family.</text>
</comment>
<evidence type="ECO:0000256" key="3">
    <source>
        <dbReference type="ARBA" id="ARBA00022475"/>
    </source>
</evidence>
<evidence type="ECO:0000256" key="5">
    <source>
        <dbReference type="ARBA" id="ARBA00022989"/>
    </source>
</evidence>
<comment type="subcellular location">
    <subcellularLocation>
        <location evidence="1 7">Cell membrane</location>
        <topology evidence="1 7">Multi-pass membrane protein</topology>
    </subcellularLocation>
</comment>
<dbReference type="PANTHER" id="PTHR30065">
    <property type="entry name" value="FLAGELLAR BIOSYNTHETIC PROTEIN FLIR"/>
    <property type="match status" value="1"/>
</dbReference>
<organism evidence="8">
    <name type="scientific">Pantoea sp. BJ2</name>
    <dbReference type="NCBI Taxonomy" id="3141322"/>
    <lineage>
        <taxon>Bacteria</taxon>
        <taxon>Pseudomonadati</taxon>
        <taxon>Pseudomonadota</taxon>
        <taxon>Gammaproteobacteria</taxon>
        <taxon>Enterobacterales</taxon>
        <taxon>Erwiniaceae</taxon>
        <taxon>Pantoea</taxon>
    </lineage>
</organism>
<geneLocation type="plasmid" evidence="8">
    <name>plasmindB</name>
</geneLocation>
<keyword evidence="6 7" id="KW-0472">Membrane</keyword>
<feature type="transmembrane region" description="Helical" evidence="7">
    <location>
        <begin position="46"/>
        <end position="64"/>
    </location>
</feature>
<dbReference type="AlphaFoldDB" id="A0AAU7U3K4"/>
<dbReference type="PRINTS" id="PR00953">
    <property type="entry name" value="TYPE3IMRPROT"/>
</dbReference>
<dbReference type="GO" id="GO:0005886">
    <property type="term" value="C:plasma membrane"/>
    <property type="evidence" value="ECO:0007669"/>
    <property type="project" value="UniProtKB-SubCell"/>
</dbReference>
<gene>
    <name evidence="8" type="primary">sctT</name>
    <name evidence="8" type="ORF">AAF463_24940</name>
</gene>